<reference evidence="1" key="1">
    <citation type="submission" date="2021-02" db="EMBL/GenBank/DDBJ databases">
        <authorList>
            <person name="Nowell W R."/>
        </authorList>
    </citation>
    <scope>NUCLEOTIDE SEQUENCE</scope>
</reference>
<gene>
    <name evidence="1" type="ORF">VCS650_LOCUS43952</name>
</gene>
<organism evidence="1 2">
    <name type="scientific">Adineta steineri</name>
    <dbReference type="NCBI Taxonomy" id="433720"/>
    <lineage>
        <taxon>Eukaryota</taxon>
        <taxon>Metazoa</taxon>
        <taxon>Spiralia</taxon>
        <taxon>Gnathifera</taxon>
        <taxon>Rotifera</taxon>
        <taxon>Eurotatoria</taxon>
        <taxon>Bdelloidea</taxon>
        <taxon>Adinetida</taxon>
        <taxon>Adinetidae</taxon>
        <taxon>Adineta</taxon>
    </lineage>
</organism>
<feature type="non-terminal residue" evidence="1">
    <location>
        <position position="14"/>
    </location>
</feature>
<evidence type="ECO:0000313" key="2">
    <source>
        <dbReference type="Proteomes" id="UP000663891"/>
    </source>
</evidence>
<proteinExistence type="predicted"/>
<sequence length="14" mass="1470">MASSSIKWDGALGF</sequence>
<name>A0A815W574_9BILA</name>
<dbReference type="Proteomes" id="UP000663891">
    <property type="component" value="Unassembled WGS sequence"/>
</dbReference>
<accession>A0A815W574</accession>
<dbReference type="EMBL" id="CAJNON010006362">
    <property type="protein sequence ID" value="CAF1538812.1"/>
    <property type="molecule type" value="Genomic_DNA"/>
</dbReference>
<comment type="caution">
    <text evidence="1">The sequence shown here is derived from an EMBL/GenBank/DDBJ whole genome shotgun (WGS) entry which is preliminary data.</text>
</comment>
<protein>
    <submittedName>
        <fullName evidence="1">Uncharacterized protein</fullName>
    </submittedName>
</protein>
<evidence type="ECO:0000313" key="1">
    <source>
        <dbReference type="EMBL" id="CAF1538812.1"/>
    </source>
</evidence>